<evidence type="ECO:0000313" key="4">
    <source>
        <dbReference type="Proteomes" id="UP000426857"/>
    </source>
</evidence>
<dbReference type="EMBL" id="CP046322">
    <property type="protein sequence ID" value="QGS35230.1"/>
    <property type="molecule type" value="Genomic_DNA"/>
</dbReference>
<dbReference type="InterPro" id="IPR023365">
    <property type="entry name" value="Sortase_dom-sf"/>
</dbReference>
<dbReference type="Proteomes" id="UP000426857">
    <property type="component" value="Chromosome"/>
</dbReference>
<evidence type="ECO:0000313" key="3">
    <source>
        <dbReference type="EMBL" id="QGS35230.1"/>
    </source>
</evidence>
<evidence type="ECO:0000256" key="1">
    <source>
        <dbReference type="SAM" id="MobiDB-lite"/>
    </source>
</evidence>
<feature type="compositionally biased region" description="Low complexity" evidence="1">
    <location>
        <begin position="36"/>
        <end position="51"/>
    </location>
</feature>
<gene>
    <name evidence="3" type="ORF">FOB82_10070</name>
</gene>
<sequence length="233" mass="24413">MFTFSPRSSKGRSIVVAALATAALFVGACGAGDDAGDAASPAPAGSAASEPRAPESGHEPIAASMPTEISLPGLGIVEPVVPELCPMTDRGLDPLHMMDVCFYTADDKPYVLPSTDQEDVAVMAGHAGARVPGVFDDVFDSVAGEFAVKPGDELRVRTVESGDKWLVYEATDFHSPTKEELAVDDEVWGEEPTPGRLLLLTCLQPADFDQPALHNAVVGYQFVGVADDDGVRA</sequence>
<dbReference type="KEGG" id="cxe:FOB82_10070"/>
<keyword evidence="2" id="KW-0732">Signal</keyword>
<feature type="chain" id="PRO_5038994965" evidence="2">
    <location>
        <begin position="32"/>
        <end position="233"/>
    </location>
</feature>
<accession>A0A6B8TUW4</accession>
<proteinExistence type="predicted"/>
<evidence type="ECO:0000256" key="2">
    <source>
        <dbReference type="SAM" id="SignalP"/>
    </source>
</evidence>
<dbReference type="Gene3D" id="2.40.260.10">
    <property type="entry name" value="Sortase"/>
    <property type="match status" value="1"/>
</dbReference>
<feature type="signal peptide" evidence="2">
    <location>
        <begin position="1"/>
        <end position="31"/>
    </location>
</feature>
<feature type="region of interest" description="Disordered" evidence="1">
    <location>
        <begin position="36"/>
        <end position="60"/>
    </location>
</feature>
<protein>
    <submittedName>
        <fullName evidence="3">Sortase</fullName>
    </submittedName>
</protein>
<reference evidence="3 4" key="1">
    <citation type="submission" date="2019-11" db="EMBL/GenBank/DDBJ databases">
        <title>FDA dAtabase for Regulatory Grade micrObial Sequences (FDA-ARGOS): Supporting development and validation of Infectious Disease Dx tests.</title>
        <authorList>
            <person name="Kerrigan L."/>
            <person name="Long C."/>
            <person name="Tallon L."/>
            <person name="Sadzewicz L."/>
            <person name="Vavikolanu K."/>
            <person name="Mehta A."/>
            <person name="Aluvathingal J."/>
            <person name="Nadendla S."/>
            <person name="Yan Y."/>
            <person name="Sichtig H."/>
        </authorList>
    </citation>
    <scope>NUCLEOTIDE SEQUENCE [LARGE SCALE GENOMIC DNA]</scope>
    <source>
        <strain evidence="3 4">FDAARGOS_674</strain>
    </source>
</reference>
<organism evidence="3 4">
    <name type="scientific">Corynebacterium xerosis</name>
    <dbReference type="NCBI Taxonomy" id="1725"/>
    <lineage>
        <taxon>Bacteria</taxon>
        <taxon>Bacillati</taxon>
        <taxon>Actinomycetota</taxon>
        <taxon>Actinomycetes</taxon>
        <taxon>Mycobacteriales</taxon>
        <taxon>Corynebacteriaceae</taxon>
        <taxon>Corynebacterium</taxon>
    </lineage>
</organism>
<dbReference type="RefSeq" id="WP_155870096.1">
    <property type="nucleotide sequence ID" value="NZ_CP046322.1"/>
</dbReference>
<name>A0A6B8TUW4_9CORY</name>
<dbReference type="PROSITE" id="PS51257">
    <property type="entry name" value="PROKAR_LIPOPROTEIN"/>
    <property type="match status" value="1"/>
</dbReference>
<dbReference type="AlphaFoldDB" id="A0A6B8TUW4"/>